<dbReference type="Pfam" id="PF02518">
    <property type="entry name" value="HATPase_c"/>
    <property type="match status" value="1"/>
</dbReference>
<keyword evidence="11 16" id="KW-1133">Transmembrane helix</keyword>
<feature type="transmembrane region" description="Helical" evidence="16">
    <location>
        <begin position="95"/>
        <end position="119"/>
    </location>
</feature>
<evidence type="ECO:0000256" key="15">
    <source>
        <dbReference type="ARBA" id="ARBA00068150"/>
    </source>
</evidence>
<dbReference type="Proteomes" id="UP000198964">
    <property type="component" value="Unassembled WGS sequence"/>
</dbReference>
<feature type="transmembrane region" description="Helical" evidence="16">
    <location>
        <begin position="131"/>
        <end position="153"/>
    </location>
</feature>
<dbReference type="InterPro" id="IPR005467">
    <property type="entry name" value="His_kinase_dom"/>
</dbReference>
<dbReference type="CDD" id="cd00130">
    <property type="entry name" value="PAS"/>
    <property type="match status" value="3"/>
</dbReference>
<feature type="domain" description="PAS" evidence="18">
    <location>
        <begin position="441"/>
        <end position="511"/>
    </location>
</feature>
<dbReference type="InterPro" id="IPR001610">
    <property type="entry name" value="PAC"/>
</dbReference>
<name>A0A1I2CD71_9BACT</name>
<keyword evidence="8" id="KW-0547">Nucleotide-binding</keyword>
<keyword evidence="12" id="KW-0902">Two-component regulatory system</keyword>
<dbReference type="InterPro" id="IPR000014">
    <property type="entry name" value="PAS"/>
</dbReference>
<dbReference type="PROSITE" id="PS50109">
    <property type="entry name" value="HIS_KIN"/>
    <property type="match status" value="1"/>
</dbReference>
<dbReference type="InterPro" id="IPR003594">
    <property type="entry name" value="HATPase_dom"/>
</dbReference>
<protein>
    <recommendedName>
        <fullName evidence="15">Sensory/regulatory protein RpfC</fullName>
        <ecNumber evidence="3">2.7.13.3</ecNumber>
    </recommendedName>
</protein>
<dbReference type="EMBL" id="FONW01000001">
    <property type="protein sequence ID" value="SFE66256.1"/>
    <property type="molecule type" value="Genomic_DNA"/>
</dbReference>
<keyword evidence="13 16" id="KW-0472">Membrane</keyword>
<comment type="subunit">
    <text evidence="14">At low DSF concentrations, interacts with RpfF.</text>
</comment>
<gene>
    <name evidence="20" type="ORF">SAMN05216283_101700</name>
</gene>
<dbReference type="NCBIfam" id="TIGR00229">
    <property type="entry name" value="sensory_box"/>
    <property type="match status" value="3"/>
</dbReference>
<dbReference type="InterPro" id="IPR036097">
    <property type="entry name" value="HisK_dim/P_sf"/>
</dbReference>
<dbReference type="PROSITE" id="PS50113">
    <property type="entry name" value="PAC"/>
    <property type="match status" value="2"/>
</dbReference>
<comment type="subcellular location">
    <subcellularLocation>
        <location evidence="2">Cell membrane</location>
        <topology evidence="2">Multi-pass membrane protein</topology>
    </subcellularLocation>
</comment>
<dbReference type="CDD" id="cd16922">
    <property type="entry name" value="HATPase_EvgS-ArcB-TorS-like"/>
    <property type="match status" value="1"/>
</dbReference>
<accession>A0A1I2CD71</accession>
<dbReference type="SUPFAM" id="SSF55785">
    <property type="entry name" value="PYP-like sensor domain (PAS domain)"/>
    <property type="match status" value="3"/>
</dbReference>
<keyword evidence="4" id="KW-1003">Cell membrane</keyword>
<evidence type="ECO:0000256" key="1">
    <source>
        <dbReference type="ARBA" id="ARBA00000085"/>
    </source>
</evidence>
<evidence type="ECO:0000259" key="18">
    <source>
        <dbReference type="PROSITE" id="PS50112"/>
    </source>
</evidence>
<feature type="domain" description="PAC" evidence="19">
    <location>
        <begin position="273"/>
        <end position="325"/>
    </location>
</feature>
<dbReference type="CDD" id="cd00082">
    <property type="entry name" value="HisKA"/>
    <property type="match status" value="1"/>
</dbReference>
<evidence type="ECO:0000313" key="21">
    <source>
        <dbReference type="Proteomes" id="UP000198964"/>
    </source>
</evidence>
<feature type="domain" description="PAC" evidence="19">
    <location>
        <begin position="514"/>
        <end position="566"/>
    </location>
</feature>
<dbReference type="SMART" id="SM00387">
    <property type="entry name" value="HATPase_c"/>
    <property type="match status" value="1"/>
</dbReference>
<dbReference type="SMART" id="SM00091">
    <property type="entry name" value="PAS"/>
    <property type="match status" value="3"/>
</dbReference>
<dbReference type="EC" id="2.7.13.3" evidence="3"/>
<evidence type="ECO:0000256" key="2">
    <source>
        <dbReference type="ARBA" id="ARBA00004651"/>
    </source>
</evidence>
<evidence type="ECO:0000313" key="20">
    <source>
        <dbReference type="EMBL" id="SFE66256.1"/>
    </source>
</evidence>
<comment type="catalytic activity">
    <reaction evidence="1">
        <text>ATP + protein L-histidine = ADP + protein N-phospho-L-histidine.</text>
        <dbReference type="EC" id="2.7.13.3"/>
    </reaction>
</comment>
<sequence length="803" mass="90330">MLQLFIALTQNAALLVALSVLYSLLSRFRQQNRTKYSILVGLLFGAIAIAGMNIPVYYEPGIIYDARSVILVLSGLFGGGIASVVAVLMAGAFRLFLGGVGVMTGIITIPICAIIGLAVRKFYHNNPENLSLFKLWTLGFLSHVIMLSLQLLLPWPTGLDIIMRLWAPILTIFPIATLIAGMLLQTEEKRLNALSKIKSTEERFQALSEHSPVGIFRTLPNGYTTYVNPRWSQLSGISKEQALGDGWLEAVHPDDRNNLEKRWKEIALNEGRSLAEYRFLRQDGEVISVYGEAVPEFGDEGKLLGYIGTLTNITQRKKAEEALRENEQNYRNLFENDPAIKLMVDPDTGQIINANKAAAKFYGWSVEQLVDMKIDQIELTYQTISHPSRGQNGHTQKAKHQLANGEIRTVELFINQIRFHGKDCCHCIIHDITEKQEAEEKLKLLSKALEQSPVSVTIVNPRGKIEYVNPKFTEISGFTPDEVIGEKLYKLNPDQFSSEVYKHILQTISSGQDWVGESENRRKNGERYWESQIISPIVDTNGKITNFISVKEDITEQKRMLKEVLEAKEKAEKAERLKSAFLANMSHEIRTPLNAILGFTNMLTSNTNLSQESREEYVFIINKSAEGLLQIINDILDISKLETGLVKIFKKPFELEQVLESLKARYIKKLAYENKQHINLNLEIAQSVPLLDNDETRFVQIFTNLLDNAVKFTEEGEITFGISNATPERIDFFVSDTGIGISEKDQANIFERFRQAGESTARLQSGNGLGLAIVKNLANLMGGNITLQSKQGEGTTFHFWIPR</sequence>
<keyword evidence="10" id="KW-0067">ATP-binding</keyword>
<keyword evidence="7 16" id="KW-0812">Transmembrane</keyword>
<dbReference type="SUPFAM" id="SSF55874">
    <property type="entry name" value="ATPase domain of HSP90 chaperone/DNA topoisomerase II/histidine kinase"/>
    <property type="match status" value="1"/>
</dbReference>
<dbReference type="STRING" id="655355.SAMN05216283_101700"/>
<dbReference type="GO" id="GO:0005524">
    <property type="term" value="F:ATP binding"/>
    <property type="evidence" value="ECO:0007669"/>
    <property type="project" value="UniProtKB-KW"/>
</dbReference>
<dbReference type="FunFam" id="1.10.287.130:FF:000002">
    <property type="entry name" value="Two-component osmosensing histidine kinase"/>
    <property type="match status" value="1"/>
</dbReference>
<dbReference type="RefSeq" id="WP_093918414.1">
    <property type="nucleotide sequence ID" value="NZ_FONW01000001.1"/>
</dbReference>
<dbReference type="PRINTS" id="PR00344">
    <property type="entry name" value="BCTRLSENSOR"/>
</dbReference>
<evidence type="ECO:0000256" key="9">
    <source>
        <dbReference type="ARBA" id="ARBA00022777"/>
    </source>
</evidence>
<dbReference type="PROSITE" id="PS50112">
    <property type="entry name" value="PAS"/>
    <property type="match status" value="3"/>
</dbReference>
<dbReference type="InterPro" id="IPR050736">
    <property type="entry name" value="Sensor_HK_Regulatory"/>
</dbReference>
<dbReference type="InterPro" id="IPR011620">
    <property type="entry name" value="Sig_transdc_His_kinase_LytS_TM"/>
</dbReference>
<evidence type="ECO:0000259" key="19">
    <source>
        <dbReference type="PROSITE" id="PS50113"/>
    </source>
</evidence>
<feature type="transmembrane region" description="Helical" evidence="16">
    <location>
        <begin position="6"/>
        <end position="25"/>
    </location>
</feature>
<evidence type="ECO:0000256" key="16">
    <source>
        <dbReference type="SAM" id="Phobius"/>
    </source>
</evidence>
<dbReference type="AlphaFoldDB" id="A0A1I2CD71"/>
<keyword evidence="5" id="KW-0597">Phosphoprotein</keyword>
<evidence type="ECO:0000256" key="8">
    <source>
        <dbReference type="ARBA" id="ARBA00022741"/>
    </source>
</evidence>
<dbReference type="InterPro" id="IPR003661">
    <property type="entry name" value="HisK_dim/P_dom"/>
</dbReference>
<dbReference type="Pfam" id="PF08447">
    <property type="entry name" value="PAS_3"/>
    <property type="match status" value="1"/>
</dbReference>
<evidence type="ECO:0000256" key="7">
    <source>
        <dbReference type="ARBA" id="ARBA00022692"/>
    </source>
</evidence>
<dbReference type="FunFam" id="3.30.565.10:FF:000010">
    <property type="entry name" value="Sensor histidine kinase RcsC"/>
    <property type="match status" value="1"/>
</dbReference>
<dbReference type="PANTHER" id="PTHR43711">
    <property type="entry name" value="TWO-COMPONENT HISTIDINE KINASE"/>
    <property type="match status" value="1"/>
</dbReference>
<dbReference type="SMART" id="SM00388">
    <property type="entry name" value="HisKA"/>
    <property type="match status" value="1"/>
</dbReference>
<dbReference type="Gene3D" id="3.30.450.20">
    <property type="entry name" value="PAS domain"/>
    <property type="match status" value="3"/>
</dbReference>
<evidence type="ECO:0000256" key="3">
    <source>
        <dbReference type="ARBA" id="ARBA00012438"/>
    </source>
</evidence>
<dbReference type="GO" id="GO:0005886">
    <property type="term" value="C:plasma membrane"/>
    <property type="evidence" value="ECO:0007669"/>
    <property type="project" value="UniProtKB-SubCell"/>
</dbReference>
<dbReference type="Pfam" id="PF13426">
    <property type="entry name" value="PAS_9"/>
    <property type="match status" value="2"/>
</dbReference>
<dbReference type="Pfam" id="PF07694">
    <property type="entry name" value="5TM-5TMR_LYT"/>
    <property type="match status" value="1"/>
</dbReference>
<evidence type="ECO:0000259" key="17">
    <source>
        <dbReference type="PROSITE" id="PS50109"/>
    </source>
</evidence>
<keyword evidence="9" id="KW-0418">Kinase</keyword>
<dbReference type="SUPFAM" id="SSF47384">
    <property type="entry name" value="Homodimeric domain of signal transducing histidine kinase"/>
    <property type="match status" value="1"/>
</dbReference>
<dbReference type="InterPro" id="IPR004358">
    <property type="entry name" value="Sig_transdc_His_kin-like_C"/>
</dbReference>
<evidence type="ECO:0000256" key="5">
    <source>
        <dbReference type="ARBA" id="ARBA00022553"/>
    </source>
</evidence>
<dbReference type="InterPro" id="IPR036890">
    <property type="entry name" value="HATPase_C_sf"/>
</dbReference>
<evidence type="ECO:0000256" key="6">
    <source>
        <dbReference type="ARBA" id="ARBA00022679"/>
    </source>
</evidence>
<dbReference type="InterPro" id="IPR035965">
    <property type="entry name" value="PAS-like_dom_sf"/>
</dbReference>
<dbReference type="Gene3D" id="1.10.287.130">
    <property type="match status" value="1"/>
</dbReference>
<evidence type="ECO:0000256" key="12">
    <source>
        <dbReference type="ARBA" id="ARBA00023012"/>
    </source>
</evidence>
<feature type="domain" description="PAS" evidence="18">
    <location>
        <begin position="200"/>
        <end position="271"/>
    </location>
</feature>
<dbReference type="Pfam" id="PF00512">
    <property type="entry name" value="HisKA"/>
    <property type="match status" value="1"/>
</dbReference>
<organism evidence="20 21">
    <name type="scientific">Sunxiuqinia elliptica</name>
    <dbReference type="NCBI Taxonomy" id="655355"/>
    <lineage>
        <taxon>Bacteria</taxon>
        <taxon>Pseudomonadati</taxon>
        <taxon>Bacteroidota</taxon>
        <taxon>Bacteroidia</taxon>
        <taxon>Marinilabiliales</taxon>
        <taxon>Prolixibacteraceae</taxon>
        <taxon>Sunxiuqinia</taxon>
    </lineage>
</organism>
<proteinExistence type="predicted"/>
<dbReference type="SMART" id="SM00086">
    <property type="entry name" value="PAC"/>
    <property type="match status" value="3"/>
</dbReference>
<evidence type="ECO:0000256" key="10">
    <source>
        <dbReference type="ARBA" id="ARBA00022840"/>
    </source>
</evidence>
<feature type="domain" description="PAS" evidence="18">
    <location>
        <begin position="326"/>
        <end position="388"/>
    </location>
</feature>
<evidence type="ECO:0000256" key="4">
    <source>
        <dbReference type="ARBA" id="ARBA00022475"/>
    </source>
</evidence>
<reference evidence="20 21" key="1">
    <citation type="submission" date="2016-10" db="EMBL/GenBank/DDBJ databases">
        <authorList>
            <person name="de Groot N.N."/>
        </authorList>
    </citation>
    <scope>NUCLEOTIDE SEQUENCE [LARGE SCALE GENOMIC DNA]</scope>
    <source>
        <strain evidence="20 21">CGMCC 1.9156</strain>
    </source>
</reference>
<feature type="transmembrane region" description="Helical" evidence="16">
    <location>
        <begin position="165"/>
        <end position="184"/>
    </location>
</feature>
<feature type="transmembrane region" description="Helical" evidence="16">
    <location>
        <begin position="70"/>
        <end position="88"/>
    </location>
</feature>
<keyword evidence="21" id="KW-1185">Reference proteome</keyword>
<feature type="transmembrane region" description="Helical" evidence="16">
    <location>
        <begin position="37"/>
        <end position="58"/>
    </location>
</feature>
<keyword evidence="6" id="KW-0808">Transferase</keyword>
<dbReference type="GO" id="GO:0000155">
    <property type="term" value="F:phosphorelay sensor kinase activity"/>
    <property type="evidence" value="ECO:0007669"/>
    <property type="project" value="InterPro"/>
</dbReference>
<dbReference type="Gene3D" id="3.30.565.10">
    <property type="entry name" value="Histidine kinase-like ATPase, C-terminal domain"/>
    <property type="match status" value="1"/>
</dbReference>
<dbReference type="GO" id="GO:0071555">
    <property type="term" value="P:cell wall organization"/>
    <property type="evidence" value="ECO:0007669"/>
    <property type="project" value="InterPro"/>
</dbReference>
<feature type="domain" description="Histidine kinase" evidence="17">
    <location>
        <begin position="584"/>
        <end position="803"/>
    </location>
</feature>
<evidence type="ECO:0000256" key="11">
    <source>
        <dbReference type="ARBA" id="ARBA00022989"/>
    </source>
</evidence>
<dbReference type="PANTHER" id="PTHR43711:SF31">
    <property type="entry name" value="HISTIDINE KINASE"/>
    <property type="match status" value="1"/>
</dbReference>
<evidence type="ECO:0000256" key="13">
    <source>
        <dbReference type="ARBA" id="ARBA00023136"/>
    </source>
</evidence>
<dbReference type="InterPro" id="IPR013655">
    <property type="entry name" value="PAS_fold_3"/>
</dbReference>
<dbReference type="InterPro" id="IPR000700">
    <property type="entry name" value="PAS-assoc_C"/>
</dbReference>
<evidence type="ECO:0000256" key="14">
    <source>
        <dbReference type="ARBA" id="ARBA00064003"/>
    </source>
</evidence>